<comment type="caution">
    <text evidence="1">The sequence shown here is derived from an EMBL/GenBank/DDBJ whole genome shotgun (WGS) entry which is preliminary data.</text>
</comment>
<evidence type="ECO:0000313" key="2">
    <source>
        <dbReference type="Proteomes" id="UP000828048"/>
    </source>
</evidence>
<sequence>MVHNKNRNPPPPPTTAANHGRAPPPDNNPNQEQTKTDKQLSSIKSECQLAIAAFRRNPAKAHKLIEAACLKYENCALVHAARSNLHALEACRIGSSDVVLKQKNLIGAAQSARRAVSLSPNSIEFGVFYAEAMYELSRDVQGLDEVVRECERGLSIENPIDPAEESFRTAWLLEKSTAEERILKCRKRLESILQKSRSASLSLKNLAKGNPLDCVMVGVGSVVTGTKNGNSKEIKIGVLEEGSEKPELDNYRMSERKRQAVSNEIVRASVKKGKSRTYWNAMSDERKTGLLELRVGDLREYYSSLCKDGLAERVFSEGIGYAEKNKSWKFWGCYYCDEKFEDMELRMKHIERKHEGEIGCKLKVKPFVFPEINAEWADLLVNGTWKPVDTPRAIKMIEKQLKSQLANLFDEDCSVENCAMDQLSDQEPNESSDQEPNESQHCRGRERRSHDESLFGLGKSVGHFLPEAFRNDQKWPLSDDIDRANILQEIPRQFQVLVRDKFLSVRNLNKVITYTIAELQNFIPASQLQIQGLGKSPLCICFLEVSQLEKILEFLQGVYELSGSDSGKSNDRRR</sequence>
<protein>
    <submittedName>
        <fullName evidence="1">Uncharacterized protein</fullName>
    </submittedName>
</protein>
<accession>A0ACB7XXA5</accession>
<dbReference type="EMBL" id="CM037155">
    <property type="protein sequence ID" value="KAH7845632.1"/>
    <property type="molecule type" value="Genomic_DNA"/>
</dbReference>
<name>A0ACB7XXA5_9ERIC</name>
<organism evidence="1 2">
    <name type="scientific">Vaccinium darrowii</name>
    <dbReference type="NCBI Taxonomy" id="229202"/>
    <lineage>
        <taxon>Eukaryota</taxon>
        <taxon>Viridiplantae</taxon>
        <taxon>Streptophyta</taxon>
        <taxon>Embryophyta</taxon>
        <taxon>Tracheophyta</taxon>
        <taxon>Spermatophyta</taxon>
        <taxon>Magnoliopsida</taxon>
        <taxon>eudicotyledons</taxon>
        <taxon>Gunneridae</taxon>
        <taxon>Pentapetalae</taxon>
        <taxon>asterids</taxon>
        <taxon>Ericales</taxon>
        <taxon>Ericaceae</taxon>
        <taxon>Vaccinioideae</taxon>
        <taxon>Vaccinieae</taxon>
        <taxon>Vaccinium</taxon>
    </lineage>
</organism>
<proteinExistence type="predicted"/>
<reference evidence="1 2" key="1">
    <citation type="journal article" date="2021" name="Hortic Res">
        <title>High-quality reference genome and annotation aids understanding of berry development for evergreen blueberry (Vaccinium darrowii).</title>
        <authorList>
            <person name="Yu J."/>
            <person name="Hulse-Kemp A.M."/>
            <person name="Babiker E."/>
            <person name="Staton M."/>
        </authorList>
    </citation>
    <scope>NUCLEOTIDE SEQUENCE [LARGE SCALE GENOMIC DNA]</scope>
    <source>
        <strain evidence="2">cv. NJ 8807/NJ 8810</strain>
        <tissue evidence="1">Young leaf</tissue>
    </source>
</reference>
<gene>
    <name evidence="1" type="ORF">Vadar_004201</name>
</gene>
<keyword evidence="2" id="KW-1185">Reference proteome</keyword>
<dbReference type="Proteomes" id="UP000828048">
    <property type="component" value="Chromosome 5"/>
</dbReference>
<evidence type="ECO:0000313" key="1">
    <source>
        <dbReference type="EMBL" id="KAH7845632.1"/>
    </source>
</evidence>